<evidence type="ECO:0000313" key="3">
    <source>
        <dbReference type="Proteomes" id="UP000230233"/>
    </source>
</evidence>
<reference evidence="3" key="1">
    <citation type="submission" date="2017-10" db="EMBL/GenBank/DDBJ databases">
        <title>Rapid genome shrinkage in a self-fertile nematode reveals novel sperm competition proteins.</title>
        <authorList>
            <person name="Yin D."/>
            <person name="Schwarz E.M."/>
            <person name="Thomas C.G."/>
            <person name="Felde R.L."/>
            <person name="Korf I.F."/>
            <person name="Cutter A.D."/>
            <person name="Schartner C.M."/>
            <person name="Ralston E.J."/>
            <person name="Meyer B.J."/>
            <person name="Haag E.S."/>
        </authorList>
    </citation>
    <scope>NUCLEOTIDE SEQUENCE [LARGE SCALE GENOMIC DNA]</scope>
    <source>
        <strain evidence="3">JU1422</strain>
    </source>
</reference>
<protein>
    <submittedName>
        <fullName evidence="2">Uncharacterized protein</fullName>
    </submittedName>
</protein>
<sequence length="74" mass="8873">MTVRMENERRYFTHSGFMGTRGTVRSEKKRKKKKQCKNKRFKRRWVRTRKTKLRDKRAHPSATGARFEMVNGGG</sequence>
<dbReference type="EMBL" id="PDUG01000004">
    <property type="protein sequence ID" value="PIC31884.1"/>
    <property type="molecule type" value="Genomic_DNA"/>
</dbReference>
<evidence type="ECO:0000313" key="2">
    <source>
        <dbReference type="EMBL" id="PIC31884.1"/>
    </source>
</evidence>
<dbReference type="Proteomes" id="UP000230233">
    <property type="component" value="Chromosome IV"/>
</dbReference>
<keyword evidence="3" id="KW-1185">Reference proteome</keyword>
<feature type="compositionally biased region" description="Basic residues" evidence="1">
    <location>
        <begin position="27"/>
        <end position="59"/>
    </location>
</feature>
<evidence type="ECO:0000256" key="1">
    <source>
        <dbReference type="SAM" id="MobiDB-lite"/>
    </source>
</evidence>
<feature type="region of interest" description="Disordered" evidence="1">
    <location>
        <begin position="19"/>
        <end position="74"/>
    </location>
</feature>
<dbReference type="AlphaFoldDB" id="A0A2G5TX96"/>
<name>A0A2G5TX96_9PELO</name>
<accession>A0A2G5TX96</accession>
<proteinExistence type="predicted"/>
<organism evidence="2 3">
    <name type="scientific">Caenorhabditis nigoni</name>
    <dbReference type="NCBI Taxonomy" id="1611254"/>
    <lineage>
        <taxon>Eukaryota</taxon>
        <taxon>Metazoa</taxon>
        <taxon>Ecdysozoa</taxon>
        <taxon>Nematoda</taxon>
        <taxon>Chromadorea</taxon>
        <taxon>Rhabditida</taxon>
        <taxon>Rhabditina</taxon>
        <taxon>Rhabditomorpha</taxon>
        <taxon>Rhabditoidea</taxon>
        <taxon>Rhabditidae</taxon>
        <taxon>Peloderinae</taxon>
        <taxon>Caenorhabditis</taxon>
    </lineage>
</organism>
<gene>
    <name evidence="2" type="primary">Cnig_chr_IV.g12426</name>
    <name evidence="2" type="ORF">B9Z55_012426</name>
</gene>
<comment type="caution">
    <text evidence="2">The sequence shown here is derived from an EMBL/GenBank/DDBJ whole genome shotgun (WGS) entry which is preliminary data.</text>
</comment>